<keyword evidence="1" id="KW-0812">Transmembrane</keyword>
<keyword evidence="1" id="KW-0472">Membrane</keyword>
<organism evidence="2 3">
    <name type="scientific">Crystallibacter crystallopoietes</name>
    <dbReference type="NCBI Taxonomy" id="37928"/>
    <lineage>
        <taxon>Bacteria</taxon>
        <taxon>Bacillati</taxon>
        <taxon>Actinomycetota</taxon>
        <taxon>Actinomycetes</taxon>
        <taxon>Micrococcales</taxon>
        <taxon>Micrococcaceae</taxon>
        <taxon>Crystallibacter</taxon>
    </lineage>
</organism>
<keyword evidence="1" id="KW-1133">Transmembrane helix</keyword>
<evidence type="ECO:0000313" key="2">
    <source>
        <dbReference type="EMBL" id="SDQ66201.1"/>
    </source>
</evidence>
<accession>A0A1H1CPM8</accession>
<dbReference type="EMBL" id="FNKH01000002">
    <property type="protein sequence ID" value="SDQ66201.1"/>
    <property type="molecule type" value="Genomic_DNA"/>
</dbReference>
<reference evidence="2 3" key="1">
    <citation type="submission" date="2016-10" db="EMBL/GenBank/DDBJ databases">
        <authorList>
            <person name="de Groot N.N."/>
        </authorList>
    </citation>
    <scope>NUCLEOTIDE SEQUENCE [LARGE SCALE GENOMIC DNA]</scope>
    <source>
        <strain evidence="2 3">DSM 20117</strain>
    </source>
</reference>
<sequence length="44" mass="4849">MPQLDQDQEKKSYRLQLAGVWIAAAGLLVALVRAVLDLWGIAAR</sequence>
<gene>
    <name evidence="2" type="ORF">SAMN04489742_2030</name>
</gene>
<dbReference type="STRING" id="37928.SAMN04489742_2030"/>
<feature type="transmembrane region" description="Helical" evidence="1">
    <location>
        <begin position="20"/>
        <end position="42"/>
    </location>
</feature>
<proteinExistence type="predicted"/>
<evidence type="ECO:0000256" key="1">
    <source>
        <dbReference type="SAM" id="Phobius"/>
    </source>
</evidence>
<keyword evidence="3" id="KW-1185">Reference proteome</keyword>
<name>A0A1H1CPM8_9MICC</name>
<dbReference type="Proteomes" id="UP000181917">
    <property type="component" value="Unassembled WGS sequence"/>
</dbReference>
<protein>
    <submittedName>
        <fullName evidence="2">Uncharacterized protein</fullName>
    </submittedName>
</protein>
<dbReference type="AlphaFoldDB" id="A0A1H1CPM8"/>
<dbReference type="RefSeq" id="WP_257790785.1">
    <property type="nucleotide sequence ID" value="NZ_CP018863.1"/>
</dbReference>
<evidence type="ECO:0000313" key="3">
    <source>
        <dbReference type="Proteomes" id="UP000181917"/>
    </source>
</evidence>